<dbReference type="Proteomes" id="UP000220840">
    <property type="component" value="Unassembled WGS sequence"/>
</dbReference>
<comment type="caution">
    <text evidence="1">The sequence shown here is derived from an EMBL/GenBank/DDBJ whole genome shotgun (WGS) entry which is preliminary data.</text>
</comment>
<evidence type="ECO:0000313" key="2">
    <source>
        <dbReference type="Proteomes" id="UP000220840"/>
    </source>
</evidence>
<dbReference type="EMBL" id="PDCJ01000001">
    <property type="protein sequence ID" value="PEG31333.1"/>
    <property type="molecule type" value="Genomic_DNA"/>
</dbReference>
<dbReference type="AlphaFoldDB" id="A0A2A7MIN6"/>
<evidence type="ECO:0008006" key="3">
    <source>
        <dbReference type="Google" id="ProtNLM"/>
    </source>
</evidence>
<dbReference type="PANTHER" id="PTHR36039">
    <property type="match status" value="1"/>
</dbReference>
<evidence type="ECO:0000313" key="1">
    <source>
        <dbReference type="EMBL" id="PEG31333.1"/>
    </source>
</evidence>
<name>A0A2A7MIN6_9CLOT</name>
<gene>
    <name evidence="1" type="ORF">CQ394_06340</name>
</gene>
<dbReference type="Pfam" id="PF13563">
    <property type="entry name" value="2_5_RNA_ligase2"/>
    <property type="match status" value="1"/>
</dbReference>
<dbReference type="InterPro" id="IPR009097">
    <property type="entry name" value="Cyclic_Pdiesterase"/>
</dbReference>
<dbReference type="SUPFAM" id="SSF55144">
    <property type="entry name" value="LigT-like"/>
    <property type="match status" value="1"/>
</dbReference>
<accession>A0A2A7MIN6</accession>
<dbReference type="RefSeq" id="WP_058295492.1">
    <property type="nucleotide sequence ID" value="NZ_CAKJVD010000050.1"/>
</dbReference>
<dbReference type="STRING" id="137838.GCA_001458595_02738"/>
<reference evidence="1 2" key="1">
    <citation type="submission" date="2017-10" db="EMBL/GenBank/DDBJ databases">
        <title>Effective Description of Clostridium neonatale sp. nov. linked to necrotizing enterocolitis in neonates and a clarification of species assignable to the genus Clostridium (Prazmowski 1880) emend. Lawson and Rainey 2016.</title>
        <authorList>
            <person name="Bernard K."/>
            <person name="Burdz T."/>
            <person name="Wiebe D."/>
            <person name="Balcewich B."/>
            <person name="Alfa M."/>
            <person name="Bernier A.-M."/>
        </authorList>
    </citation>
    <scope>NUCLEOTIDE SEQUENCE [LARGE SCALE GENOMIC DNA]</scope>
    <source>
        <strain evidence="1 2">LCDC99A005</strain>
    </source>
</reference>
<dbReference type="OrthoDB" id="463286at2"/>
<organism evidence="1 2">
    <name type="scientific">Clostridium neonatale</name>
    <dbReference type="NCBI Taxonomy" id="137838"/>
    <lineage>
        <taxon>Bacteria</taxon>
        <taxon>Bacillati</taxon>
        <taxon>Bacillota</taxon>
        <taxon>Clostridia</taxon>
        <taxon>Eubacteriales</taxon>
        <taxon>Clostridiaceae</taxon>
        <taxon>Clostridium</taxon>
    </lineage>
</organism>
<keyword evidence="2" id="KW-1185">Reference proteome</keyword>
<proteinExistence type="predicted"/>
<protein>
    <recommendedName>
        <fullName evidence="3">2'-5' RNA ligase</fullName>
    </recommendedName>
</protein>
<dbReference type="Gene3D" id="3.90.1140.10">
    <property type="entry name" value="Cyclic phosphodiesterase"/>
    <property type="match status" value="1"/>
</dbReference>
<dbReference type="PANTHER" id="PTHR36039:SF2">
    <property type="entry name" value="RNA LIGASE_CYCLIC NUCLEOTIDE PHOSPHODIESTERASE FAMILY PROTEIN"/>
    <property type="match status" value="1"/>
</dbReference>
<sequence length="181" mass="20880">MYLVSLYFDDKASRKIQGFINKVAIKSGNNFMIDRKVPPHITIASFQAAEENKIIEILDKRIKDIEIGIINWGSIGLFKSSVIFLAPILNEYLHNLSVSIYESISLVENICISKYYMPFQWMPHTTIAKKLTREELMAAFQELEKNFTIFSGMVTRIALSKTNPYEDITVWELDNKKIFSS</sequence>
<dbReference type="GeneID" id="68877762"/>